<gene>
    <name evidence="4" type="ORF">HNR14_002377</name>
</gene>
<dbReference type="Gene3D" id="3.40.630.30">
    <property type="match status" value="1"/>
</dbReference>
<evidence type="ECO:0000313" key="4">
    <source>
        <dbReference type="EMBL" id="NYK10496.1"/>
    </source>
</evidence>
<evidence type="ECO:0000256" key="1">
    <source>
        <dbReference type="ARBA" id="ARBA00022679"/>
    </source>
</evidence>
<evidence type="ECO:0000256" key="2">
    <source>
        <dbReference type="ARBA" id="ARBA00023315"/>
    </source>
</evidence>
<dbReference type="SUPFAM" id="SSF55729">
    <property type="entry name" value="Acyl-CoA N-acyltransferases (Nat)"/>
    <property type="match status" value="1"/>
</dbReference>
<dbReference type="PANTHER" id="PTHR43877">
    <property type="entry name" value="AMINOALKYLPHOSPHONATE N-ACETYLTRANSFERASE-RELATED-RELATED"/>
    <property type="match status" value="1"/>
</dbReference>
<dbReference type="EMBL" id="JACCHJ010000001">
    <property type="protein sequence ID" value="NYK10496.1"/>
    <property type="molecule type" value="Genomic_DNA"/>
</dbReference>
<dbReference type="InterPro" id="IPR050832">
    <property type="entry name" value="Bact_Acetyltransf"/>
</dbReference>
<organism evidence="4 5">
    <name type="scientific">Leifsonia naganoensis</name>
    <dbReference type="NCBI Taxonomy" id="150025"/>
    <lineage>
        <taxon>Bacteria</taxon>
        <taxon>Bacillati</taxon>
        <taxon>Actinomycetota</taxon>
        <taxon>Actinomycetes</taxon>
        <taxon>Micrococcales</taxon>
        <taxon>Microbacteriaceae</taxon>
        <taxon>Leifsonia</taxon>
    </lineage>
</organism>
<dbReference type="Pfam" id="PF00583">
    <property type="entry name" value="Acetyltransf_1"/>
    <property type="match status" value="1"/>
</dbReference>
<dbReference type="AlphaFoldDB" id="A0A853DN40"/>
<dbReference type="PANTHER" id="PTHR43877:SF2">
    <property type="entry name" value="AMINOALKYLPHOSPHONATE N-ACETYLTRANSFERASE-RELATED"/>
    <property type="match status" value="1"/>
</dbReference>
<proteinExistence type="predicted"/>
<dbReference type="InterPro" id="IPR000182">
    <property type="entry name" value="GNAT_dom"/>
</dbReference>
<reference evidence="4 5" key="1">
    <citation type="submission" date="2020-07" db="EMBL/GenBank/DDBJ databases">
        <title>Sequencing the genomes of 1000 actinobacteria strains.</title>
        <authorList>
            <person name="Klenk H.-P."/>
        </authorList>
    </citation>
    <scope>NUCLEOTIDE SEQUENCE [LARGE SCALE GENOMIC DNA]</scope>
    <source>
        <strain evidence="4 5">DSM 15166</strain>
    </source>
</reference>
<keyword evidence="5" id="KW-1185">Reference proteome</keyword>
<sequence>MRDPVWLMGSVWREGARDTMREMEDDDNARHAPESAAVRGDILIEAARPGDVADIEALVREAYEPYIARIGRPPGPLGEDYAVVVGDGRATVARRNGRIVGLLITALHADHVLIENVAVATSERGTGLGSALLAIADDRARAARVPEVRLYTQEKMTENLAFYPRRGFVETGRRTQDGFARVFFAKRV</sequence>
<dbReference type="PROSITE" id="PS51186">
    <property type="entry name" value="GNAT"/>
    <property type="match status" value="1"/>
</dbReference>
<comment type="caution">
    <text evidence="4">The sequence shown here is derived from an EMBL/GenBank/DDBJ whole genome shotgun (WGS) entry which is preliminary data.</text>
</comment>
<protein>
    <submittedName>
        <fullName evidence="4">Ribosomal protein S18 acetylase RimI-like enzyme</fullName>
    </submittedName>
</protein>
<keyword evidence="1" id="KW-0808">Transferase</keyword>
<dbReference type="RefSeq" id="WP_343064473.1">
    <property type="nucleotide sequence ID" value="NZ_BAAAHA010000006.1"/>
</dbReference>
<keyword evidence="4" id="KW-0687">Ribonucleoprotein</keyword>
<dbReference type="Proteomes" id="UP000521075">
    <property type="component" value="Unassembled WGS sequence"/>
</dbReference>
<name>A0A853DN40_9MICO</name>
<keyword evidence="4" id="KW-0689">Ribosomal protein</keyword>
<keyword evidence="2" id="KW-0012">Acyltransferase</keyword>
<evidence type="ECO:0000313" key="5">
    <source>
        <dbReference type="Proteomes" id="UP000521075"/>
    </source>
</evidence>
<dbReference type="InterPro" id="IPR016181">
    <property type="entry name" value="Acyl_CoA_acyltransferase"/>
</dbReference>
<dbReference type="CDD" id="cd04301">
    <property type="entry name" value="NAT_SF"/>
    <property type="match status" value="1"/>
</dbReference>
<accession>A0A853DN40</accession>
<feature type="domain" description="N-acetyltransferase" evidence="3">
    <location>
        <begin position="42"/>
        <end position="188"/>
    </location>
</feature>
<dbReference type="GO" id="GO:0005840">
    <property type="term" value="C:ribosome"/>
    <property type="evidence" value="ECO:0007669"/>
    <property type="project" value="UniProtKB-KW"/>
</dbReference>
<dbReference type="GO" id="GO:0016747">
    <property type="term" value="F:acyltransferase activity, transferring groups other than amino-acyl groups"/>
    <property type="evidence" value="ECO:0007669"/>
    <property type="project" value="InterPro"/>
</dbReference>
<evidence type="ECO:0000259" key="3">
    <source>
        <dbReference type="PROSITE" id="PS51186"/>
    </source>
</evidence>